<dbReference type="GO" id="GO:0030246">
    <property type="term" value="F:carbohydrate binding"/>
    <property type="evidence" value="ECO:0007669"/>
    <property type="project" value="UniProtKB-UniRule"/>
</dbReference>
<evidence type="ECO:0000256" key="7">
    <source>
        <dbReference type="RuleBase" id="RU369099"/>
    </source>
</evidence>
<dbReference type="InterPro" id="IPR012913">
    <property type="entry name" value="OS9-like_dom"/>
</dbReference>
<evidence type="ECO:0000313" key="10">
    <source>
        <dbReference type="EMBL" id="KKA26180.1"/>
    </source>
</evidence>
<dbReference type="GO" id="GO:0030970">
    <property type="term" value="P:retrograde protein transport, ER to cytosol"/>
    <property type="evidence" value="ECO:0007669"/>
    <property type="project" value="TreeGrafter"/>
</dbReference>
<dbReference type="Pfam" id="PF07915">
    <property type="entry name" value="PRKCSH"/>
    <property type="match status" value="1"/>
</dbReference>
<evidence type="ECO:0000256" key="8">
    <source>
        <dbReference type="SAM" id="MobiDB-lite"/>
    </source>
</evidence>
<dbReference type="Gene3D" id="2.70.130.10">
    <property type="entry name" value="Mannose-6-phosphate receptor binding domain"/>
    <property type="match status" value="1"/>
</dbReference>
<feature type="region of interest" description="Disordered" evidence="8">
    <location>
        <begin position="365"/>
        <end position="397"/>
    </location>
</feature>
<dbReference type="InterPro" id="IPR044865">
    <property type="entry name" value="MRH_dom"/>
</dbReference>
<evidence type="ECO:0000259" key="9">
    <source>
        <dbReference type="PROSITE" id="PS51914"/>
    </source>
</evidence>
<keyword evidence="4 7" id="KW-0430">Lectin</keyword>
<dbReference type="AlphaFoldDB" id="A0A0F4Z784"/>
<dbReference type="OrthoDB" id="448954at2759"/>
<feature type="region of interest" description="Disordered" evidence="8">
    <location>
        <begin position="30"/>
        <end position="61"/>
    </location>
</feature>
<evidence type="ECO:0000256" key="6">
    <source>
        <dbReference type="ARBA" id="ARBA00023157"/>
    </source>
</evidence>
<name>A0A0F4Z784_9PEZI</name>
<dbReference type="PANTHER" id="PTHR15414:SF0">
    <property type="entry name" value="ENDOPLASMIC RETICULUM LECTIN 1"/>
    <property type="match status" value="1"/>
</dbReference>
<sequence>MGILLYDIVFDNAWILPEDAQALLDKQAGAPAPSANAVPGSDVVPTSGSDAAKDAGSGSGKPDVPETYFLMNVPPSKYLCFIPTIESKSAENATAAELARENEAKELSRASETGWSILKSMDGECLYFMSGWWSYKYCYDSYIVQFHAQPAMPGQAPPVPDPHMAAYVLGRASKVHHEDGNWLDEEWQKGAEDVKSSTTDIQVKGDQRFLVHRLTGGTMCDLTNRERTIEIQYHCAPGATHDSIAWIKEVTTCAYLMVVNTPRLCKDAAFLPQKEDAANVIDCREILPAEYAAEDGDEWFAKRKAEEAKRREEDTKGLFTIKPAPEPIKTQITGKDGTEYHVVVGLDQDEIKDLSPEEMVALAQQRAAESLADKPPAAGGKPAAAAAKNKPATPAADDDVKQALRDAMDQYYGTGALSDDEYAALFDEAANAAEMLAYEEEDFEADVQAILDIYQEMARGYIKAGKKLPEWLRKHLDTLRGTLAESPEKAELFEAYSRVRNGQYKKTQGKKEEATGRYEGAGDATGSEEEFFQKKDEL</sequence>
<dbReference type="SUPFAM" id="SSF50911">
    <property type="entry name" value="Mannose 6-phosphate receptor domain"/>
    <property type="match status" value="1"/>
</dbReference>
<evidence type="ECO:0000256" key="1">
    <source>
        <dbReference type="ARBA" id="ARBA00004367"/>
    </source>
</evidence>
<organism evidence="10 11">
    <name type="scientific">Thielaviopsis punctulata</name>
    <dbReference type="NCBI Taxonomy" id="72032"/>
    <lineage>
        <taxon>Eukaryota</taxon>
        <taxon>Fungi</taxon>
        <taxon>Dikarya</taxon>
        <taxon>Ascomycota</taxon>
        <taxon>Pezizomycotina</taxon>
        <taxon>Sordariomycetes</taxon>
        <taxon>Hypocreomycetidae</taxon>
        <taxon>Microascales</taxon>
        <taxon>Ceratocystidaceae</taxon>
        <taxon>Thielaviopsis</taxon>
    </lineage>
</organism>
<feature type="region of interest" description="Disordered" evidence="8">
    <location>
        <begin position="503"/>
        <end position="538"/>
    </location>
</feature>
<dbReference type="Proteomes" id="UP000033483">
    <property type="component" value="Unassembled WGS sequence"/>
</dbReference>
<dbReference type="InterPro" id="IPR009011">
    <property type="entry name" value="Man6P_isomerase_rcpt-bd_dom_sf"/>
</dbReference>
<evidence type="ECO:0000256" key="4">
    <source>
        <dbReference type="ARBA" id="ARBA00022734"/>
    </source>
</evidence>
<protein>
    <recommendedName>
        <fullName evidence="7">Endoplasmic reticulum lectin</fullName>
    </recommendedName>
    <alternativeName>
        <fullName evidence="7">Protein OS-9 homolog</fullName>
    </alternativeName>
</protein>
<keyword evidence="11" id="KW-1185">Reference proteome</keyword>
<keyword evidence="6" id="KW-1015">Disulfide bond</keyword>
<feature type="compositionally biased region" description="Low complexity" evidence="8">
    <location>
        <begin position="373"/>
        <end position="395"/>
    </location>
</feature>
<evidence type="ECO:0000313" key="11">
    <source>
        <dbReference type="Proteomes" id="UP000033483"/>
    </source>
</evidence>
<comment type="function">
    <text evidence="7">Lectin involved in the quality control of the secretory pathway. As a member of the endoplasmic reticulum-associated degradation lumenal (ERAD-L) surveillance system, targets misfolded endoplasmic reticulum lumenal glycoproteins for degradation.</text>
</comment>
<comment type="caution">
    <text evidence="10">The sequence shown here is derived from an EMBL/GenBank/DDBJ whole genome shotgun (WGS) entry which is preliminary data.</text>
</comment>
<dbReference type="PROSITE" id="PS51914">
    <property type="entry name" value="MRH"/>
    <property type="match status" value="1"/>
</dbReference>
<dbReference type="GO" id="GO:0005788">
    <property type="term" value="C:endoplasmic reticulum lumen"/>
    <property type="evidence" value="ECO:0007669"/>
    <property type="project" value="UniProtKB-UniRule"/>
</dbReference>
<keyword evidence="7" id="KW-0472">Membrane</keyword>
<keyword evidence="3" id="KW-0732">Signal</keyword>
<accession>A0A0F4Z784</accession>
<dbReference type="GO" id="GO:0030968">
    <property type="term" value="P:endoplasmic reticulum unfolded protein response"/>
    <property type="evidence" value="ECO:0007669"/>
    <property type="project" value="UniProtKB-UniRule"/>
</dbReference>
<comment type="subcellular location">
    <subcellularLocation>
        <location evidence="1 7">Endoplasmic reticulum membrane</location>
        <topology evidence="1 7">Peripheral membrane protein</topology>
        <orientation evidence="1 7">Lumenal side</orientation>
    </subcellularLocation>
</comment>
<dbReference type="EMBL" id="LAEV01002250">
    <property type="protein sequence ID" value="KKA26180.1"/>
    <property type="molecule type" value="Genomic_DNA"/>
</dbReference>
<evidence type="ECO:0000256" key="3">
    <source>
        <dbReference type="ARBA" id="ARBA00022729"/>
    </source>
</evidence>
<dbReference type="PANTHER" id="PTHR15414">
    <property type="entry name" value="OS-9-RELATED"/>
    <property type="match status" value="1"/>
</dbReference>
<feature type="domain" description="MRH" evidence="9">
    <location>
        <begin position="123"/>
        <end position="267"/>
    </location>
</feature>
<evidence type="ECO:0000256" key="2">
    <source>
        <dbReference type="ARBA" id="ARBA00009918"/>
    </source>
</evidence>
<proteinExistence type="inferred from homology"/>
<comment type="similarity">
    <text evidence="2 7">Belongs to the OS-9 family.</text>
</comment>
<evidence type="ECO:0000256" key="5">
    <source>
        <dbReference type="ARBA" id="ARBA00022824"/>
    </source>
</evidence>
<gene>
    <name evidence="10" type="ORF">TD95_003753</name>
</gene>
<reference evidence="10 11" key="1">
    <citation type="submission" date="2015-03" db="EMBL/GenBank/DDBJ databases">
        <authorList>
            <person name="Radwan O."/>
            <person name="Al-Naeli F.A."/>
            <person name="Rendon G.A."/>
            <person name="Fields C."/>
        </authorList>
    </citation>
    <scope>NUCLEOTIDE SEQUENCE [LARGE SCALE GENOMIC DNA]</scope>
    <source>
        <strain evidence="10">CR-DP1</strain>
    </source>
</reference>
<keyword evidence="5 7" id="KW-0256">Endoplasmic reticulum</keyword>
<dbReference type="GO" id="GO:0005789">
    <property type="term" value="C:endoplasmic reticulum membrane"/>
    <property type="evidence" value="ECO:0007669"/>
    <property type="project" value="UniProtKB-SubCell"/>
</dbReference>
<dbReference type="InterPro" id="IPR045149">
    <property type="entry name" value="OS-9-like"/>
</dbReference>